<name>A0A233V3H4_FINMA</name>
<dbReference type="Pfam" id="PF00903">
    <property type="entry name" value="Glyoxalase"/>
    <property type="match status" value="1"/>
</dbReference>
<proteinExistence type="predicted"/>
<evidence type="ECO:0000256" key="4">
    <source>
        <dbReference type="ARBA" id="ARBA00032460"/>
    </source>
</evidence>
<dbReference type="PROSITE" id="PS51819">
    <property type="entry name" value="VOC"/>
    <property type="match status" value="1"/>
</dbReference>
<comment type="caution">
    <text evidence="6">The sequence shown here is derived from an EMBL/GenBank/DDBJ whole genome shotgun (WGS) entry which is preliminary data.</text>
</comment>
<sequence>MKYKSLHTCIRVTNLEKSIEFYEKALGMEVTKTKDFPEDEFTLVYMTSDHDYEIELTYNYGKTDYTHGDFYGHMAFEVEDLKKSHEYHKSLGYEVDELGGLEGVAKFYFMKDPDGFNIEIIGK</sequence>
<evidence type="ECO:0000256" key="3">
    <source>
        <dbReference type="ARBA" id="ARBA00030892"/>
    </source>
</evidence>
<dbReference type="Proteomes" id="UP000215413">
    <property type="component" value="Unassembled WGS sequence"/>
</dbReference>
<accession>A0A233V3H4</accession>
<keyword evidence="1" id="KW-0479">Metal-binding</keyword>
<evidence type="ECO:0000256" key="2">
    <source>
        <dbReference type="ARBA" id="ARBA00030291"/>
    </source>
</evidence>
<gene>
    <name evidence="6" type="ORF">B9N49_06455</name>
</gene>
<dbReference type="PANTHER" id="PTHR46036:SF5">
    <property type="entry name" value="LACTOYLGLUTATHIONE LYASE"/>
    <property type="match status" value="1"/>
</dbReference>
<dbReference type="InterPro" id="IPR037523">
    <property type="entry name" value="VOC_core"/>
</dbReference>
<dbReference type="SUPFAM" id="SSF54593">
    <property type="entry name" value="Glyoxalase/Bleomycin resistance protein/Dihydroxybiphenyl dioxygenase"/>
    <property type="match status" value="1"/>
</dbReference>
<dbReference type="Gene3D" id="3.10.180.10">
    <property type="entry name" value="2,3-Dihydroxybiphenyl 1,2-Dioxygenase, domain 1"/>
    <property type="match status" value="1"/>
</dbReference>
<dbReference type="InterPro" id="IPR004360">
    <property type="entry name" value="Glyas_Fos-R_dOase_dom"/>
</dbReference>
<evidence type="ECO:0000256" key="1">
    <source>
        <dbReference type="ARBA" id="ARBA00022723"/>
    </source>
</evidence>
<dbReference type="GO" id="GO:0046872">
    <property type="term" value="F:metal ion binding"/>
    <property type="evidence" value="ECO:0007669"/>
    <property type="project" value="UniProtKB-KW"/>
</dbReference>
<keyword evidence="6" id="KW-0456">Lyase</keyword>
<dbReference type="AlphaFoldDB" id="A0A233V3H4"/>
<organism evidence="6 7">
    <name type="scientific">Finegoldia magna</name>
    <name type="common">Peptostreptococcus magnus</name>
    <dbReference type="NCBI Taxonomy" id="1260"/>
    <lineage>
        <taxon>Bacteria</taxon>
        <taxon>Bacillati</taxon>
        <taxon>Bacillota</taxon>
        <taxon>Tissierellia</taxon>
        <taxon>Tissierellales</taxon>
        <taxon>Peptoniphilaceae</taxon>
        <taxon>Finegoldia</taxon>
    </lineage>
</organism>
<evidence type="ECO:0000313" key="6">
    <source>
        <dbReference type="EMBL" id="OXZ26950.1"/>
    </source>
</evidence>
<dbReference type="EMBL" id="NDYC01000030">
    <property type="protein sequence ID" value="OXZ26950.1"/>
    <property type="molecule type" value="Genomic_DNA"/>
</dbReference>
<dbReference type="InterPro" id="IPR029068">
    <property type="entry name" value="Glyas_Bleomycin-R_OHBP_Dase"/>
</dbReference>
<dbReference type="GO" id="GO:0005737">
    <property type="term" value="C:cytoplasm"/>
    <property type="evidence" value="ECO:0007669"/>
    <property type="project" value="TreeGrafter"/>
</dbReference>
<dbReference type="PANTHER" id="PTHR46036">
    <property type="entry name" value="LACTOYLGLUTATHIONE LYASE"/>
    <property type="match status" value="1"/>
</dbReference>
<dbReference type="InterPro" id="IPR018146">
    <property type="entry name" value="Glyoxalase_1_CS"/>
</dbReference>
<evidence type="ECO:0000313" key="7">
    <source>
        <dbReference type="Proteomes" id="UP000215413"/>
    </source>
</evidence>
<dbReference type="GO" id="GO:0019243">
    <property type="term" value="P:methylglyoxal catabolic process to D-lactate via S-lactoyl-glutathione"/>
    <property type="evidence" value="ECO:0007669"/>
    <property type="project" value="TreeGrafter"/>
</dbReference>
<reference evidence="7" key="1">
    <citation type="submission" date="2017-04" db="EMBL/GenBank/DDBJ databases">
        <title>Finegoldia magna isolated from orthopedic joint implant-associated infections.</title>
        <authorList>
            <person name="Bjorklund S."/>
            <person name="Bruggemann H."/>
            <person name="Jensen A."/>
            <person name="Hellmark B."/>
            <person name="Soderquist B."/>
        </authorList>
    </citation>
    <scope>NUCLEOTIDE SEQUENCE [LARGE SCALE GENOMIC DNA]</scope>
    <source>
        <strain evidence="7">CCUG 54800</strain>
    </source>
</reference>
<dbReference type="PROSITE" id="PS00934">
    <property type="entry name" value="GLYOXALASE_I_1"/>
    <property type="match status" value="1"/>
</dbReference>
<dbReference type="GO" id="GO:0004462">
    <property type="term" value="F:lactoylglutathione lyase activity"/>
    <property type="evidence" value="ECO:0007669"/>
    <property type="project" value="InterPro"/>
</dbReference>
<evidence type="ECO:0000256" key="5">
    <source>
        <dbReference type="ARBA" id="ARBA00033298"/>
    </source>
</evidence>
<dbReference type="RefSeq" id="WP_002835075.1">
    <property type="nucleotide sequence ID" value="NZ_JAWEID010000008.1"/>
</dbReference>
<protein>
    <recommendedName>
        <fullName evidence="3">Aldoketomutase</fullName>
    </recommendedName>
    <alternativeName>
        <fullName evidence="2">Ketone-aldehyde mutase</fullName>
    </alternativeName>
    <alternativeName>
        <fullName evidence="4">Methylglyoxalase</fullName>
    </alternativeName>
    <alternativeName>
        <fullName evidence="5">S-D-lactoylglutathione methylglyoxal lyase</fullName>
    </alternativeName>
</protein>